<evidence type="ECO:0000313" key="3">
    <source>
        <dbReference type="Proteomes" id="UP000315295"/>
    </source>
</evidence>
<sequence>MIYRKWSLLTGPVAILGGIVGTVVVAHFIFYDNDRFLKPKPRNADASTSSK</sequence>
<comment type="caution">
    <text evidence="2">The sequence shown here is derived from an EMBL/GenBank/DDBJ whole genome shotgun (WGS) entry which is preliminary data.</text>
</comment>
<accession>A0A540NR39</accession>
<name>A0A540NR39_MALBA</name>
<keyword evidence="1" id="KW-1133">Transmembrane helix</keyword>
<keyword evidence="1" id="KW-0812">Transmembrane</keyword>
<dbReference type="EMBL" id="VIEB01000011">
    <property type="protein sequence ID" value="TQE13475.1"/>
    <property type="molecule type" value="Genomic_DNA"/>
</dbReference>
<organism evidence="2 3">
    <name type="scientific">Malus baccata</name>
    <name type="common">Siberian crab apple</name>
    <name type="synonym">Pyrus baccata</name>
    <dbReference type="NCBI Taxonomy" id="106549"/>
    <lineage>
        <taxon>Eukaryota</taxon>
        <taxon>Viridiplantae</taxon>
        <taxon>Streptophyta</taxon>
        <taxon>Embryophyta</taxon>
        <taxon>Tracheophyta</taxon>
        <taxon>Spermatophyta</taxon>
        <taxon>Magnoliopsida</taxon>
        <taxon>eudicotyledons</taxon>
        <taxon>Gunneridae</taxon>
        <taxon>Pentapetalae</taxon>
        <taxon>rosids</taxon>
        <taxon>fabids</taxon>
        <taxon>Rosales</taxon>
        <taxon>Rosaceae</taxon>
        <taxon>Amygdaloideae</taxon>
        <taxon>Maleae</taxon>
        <taxon>Malus</taxon>
    </lineage>
</organism>
<gene>
    <name evidence="2" type="ORF">C1H46_001042</name>
</gene>
<protein>
    <submittedName>
        <fullName evidence="2">Uncharacterized protein</fullName>
    </submittedName>
</protein>
<keyword evidence="1" id="KW-0472">Membrane</keyword>
<evidence type="ECO:0000256" key="1">
    <source>
        <dbReference type="SAM" id="Phobius"/>
    </source>
</evidence>
<proteinExistence type="predicted"/>
<keyword evidence="3" id="KW-1185">Reference proteome</keyword>
<evidence type="ECO:0000313" key="2">
    <source>
        <dbReference type="EMBL" id="TQE13475.1"/>
    </source>
</evidence>
<feature type="transmembrane region" description="Helical" evidence="1">
    <location>
        <begin position="6"/>
        <end position="30"/>
    </location>
</feature>
<dbReference type="Proteomes" id="UP000315295">
    <property type="component" value="Unassembled WGS sequence"/>
</dbReference>
<reference evidence="2 3" key="1">
    <citation type="journal article" date="2019" name="G3 (Bethesda)">
        <title>Sequencing of a Wild Apple (Malus baccata) Genome Unravels the Differences Between Cultivated and Wild Apple Species Regarding Disease Resistance and Cold Tolerance.</title>
        <authorList>
            <person name="Chen X."/>
        </authorList>
    </citation>
    <scope>NUCLEOTIDE SEQUENCE [LARGE SCALE GENOMIC DNA]</scope>
    <source>
        <strain evidence="3">cv. Shandingzi</strain>
        <tissue evidence="2">Leaves</tissue>
    </source>
</reference>
<dbReference type="AlphaFoldDB" id="A0A540NR39"/>